<feature type="compositionally biased region" description="Acidic residues" evidence="1">
    <location>
        <begin position="467"/>
        <end position="476"/>
    </location>
</feature>
<evidence type="ECO:0000256" key="1">
    <source>
        <dbReference type="SAM" id="MobiDB-lite"/>
    </source>
</evidence>
<sequence>MSNVSITIKLDQKCNGICGCKKRPNLRIKVEEEPDQPVKGYLKCIHKANGGTLILKFKYKDETIYSDWLYEIGDVKEVSVYYGGPGLDIPFVIEIEKRGGSFTCSYNENPEPGSRNTVWAQNDDLSDHKKLLDKLEELSCRSTGTVVLDIYKKDPQRYFCDTKVSLSSNRLLGDENVYEFKQSSNKTSFKVPYLRYDGKDVNTNIPSEIKGISTFYWKYNFGRPLVLKVENKSGEVEYRFNNGRNKWEKKTAKEVGNLVDAISEHNCKRNRAITIDLGQIHGEYCCTKKCPNKRIIVKENSIKEIFTGFTSYEHKGIRGYSFTIDKIISNTEKQKGIKYPIRDVYELTVYYCTRCDREPIFIYMGYELDGSMEYAWYKRVTKNGWDIVLDMPENEEDFYKSLKEHLEKLSGLLGDTCNLSGFQDDNMRFYTKKDDKIPASPEESYTQVVKNAKSDSSPLPKGPPLDEKEEEKEAQEEDSRSRKRQNITPLLHPKPGKPTYPSVQKLQQIKQRVESTSPPQLLTSSHGVIIDIQKSPDNGNSTYKISPSNEYVKVTKETNGSPGSGFLKFTHTKNNAEGQSFQVEKAIFGKDAKSVDSGVNSEKIEYISVWYWNKDQNLNNPLLTEVKKSDKTIIYRYNKGGTGFGWNKLPGRQDTSNFQLQGEALEQTLDDLNCSLNNAVTMDISYDKGGRYCCNKHGSVYKVSTSSHNITITSSSITNSTTTSIPYQKHEIRDGITTKLVKMKYYFSGDNLKNTRKRITATTGLLFPIDGPVSVYVFYCKENPAIIYVDPKGISSQNAKGWYKKDPSGDNRPWTKFQGELPGNGPENITKCGKEFNELVKVLRESGGCNYGECTDTHKQALVSVEQDPGVIIELSKKPTGTPNTKEYDAYSTGSGKITVTVTITEQGSGGSDFLKFVHTQKDGPSFKLSQVLDDNSSPIKGIEGTNIGSVASYYWKHETTKNPLFIEVQDGGGNYTYYANSKTYSWKKYTESVGKPLDESQLTQKLTLLNCDLNDVVQIDVTKTSEYCHDIEYPQVNHTKNRIKVTETGQGYLGNYTAYAHSPSNGGRFNISGFRNGSTPIKLENLQLPLKTNRVLVYFCKSEVSARTTNPLLIYFPDASGYKWFKKSTTSTTWDSAKGLKGRDEKSYAEIIKTLDTLTSACKPPEVTIDLYNRSRIGESTIYGGDSYSVAIGYITYIQGFTEYKHTVYGRNYFTLSKLVYGQGRDITGVIHGSARKLVRSVSVYYWTPLEQDSNWGNKSKPLLLKMSLYNGGDKYYENISKIPTDSTEWTEWRSNTYISPEDICNKLYLLNCSLNNSVIIDVSQKDNPGHYDACEDDRNLDNGHSNNDKMQVSKDSDKSLGSYDSYTHTLADNSVGKFHIVNFINNGPSRKTLKGIDVSYTTPILDVGQVKVYFCPDDPNKPLLLYIKTSDPKFGSKKWWKYNGNKTWQEVTQDPPSDTKRYDWIRGVLNELNSQCKPQDVASSGPVAAARDAGPHGPGSPPWDVISGVLTGVGVVSGSLTGFGWWLYKRSKGDPWVRQI</sequence>
<keyword evidence="2" id="KW-0812">Transmembrane</keyword>
<evidence type="ECO:0000313" key="4">
    <source>
        <dbReference type="Proteomes" id="UP000031512"/>
    </source>
</evidence>
<accession>L1LDX9</accession>
<feature type="region of interest" description="Disordered" evidence="1">
    <location>
        <begin position="802"/>
        <end position="822"/>
    </location>
</feature>
<keyword evidence="4" id="KW-1185">Reference proteome</keyword>
<keyword evidence="2" id="KW-0472">Membrane</keyword>
<dbReference type="Proteomes" id="UP000031512">
    <property type="component" value="Unassembled WGS sequence"/>
</dbReference>
<proteinExistence type="predicted"/>
<feature type="region of interest" description="Disordered" evidence="1">
    <location>
        <begin position="1338"/>
        <end position="1360"/>
    </location>
</feature>
<dbReference type="GeneID" id="15802960"/>
<gene>
    <name evidence="3" type="ORF">BEWA_054090</name>
</gene>
<keyword evidence="2" id="KW-1133">Transmembrane helix</keyword>
<dbReference type="KEGG" id="beq:BEWA_054090"/>
<comment type="caution">
    <text evidence="3">The sequence shown here is derived from an EMBL/GenBank/DDBJ whole genome shotgun (WGS) entry which is preliminary data.</text>
</comment>
<feature type="transmembrane region" description="Helical" evidence="2">
    <location>
        <begin position="1507"/>
        <end position="1530"/>
    </location>
</feature>
<feature type="region of interest" description="Disordered" evidence="1">
    <location>
        <begin position="1480"/>
        <end position="1504"/>
    </location>
</feature>
<dbReference type="STRING" id="1537102.L1LDX9"/>
<organism evidence="3 4">
    <name type="scientific">Theileria equi strain WA</name>
    <dbReference type="NCBI Taxonomy" id="1537102"/>
    <lineage>
        <taxon>Eukaryota</taxon>
        <taxon>Sar</taxon>
        <taxon>Alveolata</taxon>
        <taxon>Apicomplexa</taxon>
        <taxon>Aconoidasida</taxon>
        <taxon>Piroplasmida</taxon>
        <taxon>Theileriidae</taxon>
        <taxon>Theileria</taxon>
    </lineage>
</organism>
<dbReference type="OrthoDB" id="361062at2759"/>
<name>L1LDX9_THEEQ</name>
<feature type="region of interest" description="Disordered" evidence="1">
    <location>
        <begin position="433"/>
        <end position="502"/>
    </location>
</feature>
<dbReference type="eggNOG" id="ENOG502TN0G">
    <property type="taxonomic scope" value="Eukaryota"/>
</dbReference>
<protein>
    <submittedName>
        <fullName evidence="3">Uncharacterized protein</fullName>
    </submittedName>
</protein>
<evidence type="ECO:0000256" key="2">
    <source>
        <dbReference type="SAM" id="Phobius"/>
    </source>
</evidence>
<evidence type="ECO:0000313" key="3">
    <source>
        <dbReference type="EMBL" id="EKX73353.1"/>
    </source>
</evidence>
<reference evidence="3 4" key="1">
    <citation type="journal article" date="2012" name="BMC Genomics">
        <title>Comparative genomic analysis and phylogenetic position of Theileria equi.</title>
        <authorList>
            <person name="Kappmeyer L.S."/>
            <person name="Thiagarajan M."/>
            <person name="Herndon D.R."/>
            <person name="Ramsay J.D."/>
            <person name="Caler E."/>
            <person name="Djikeng A."/>
            <person name="Gillespie J.J."/>
            <person name="Lau A.O."/>
            <person name="Roalson E.H."/>
            <person name="Silva J.C."/>
            <person name="Silva M.G."/>
            <person name="Suarez C.E."/>
            <person name="Ueti M.W."/>
            <person name="Nene V.M."/>
            <person name="Mealey R.H."/>
            <person name="Knowles D.P."/>
            <person name="Brayton K.A."/>
        </authorList>
    </citation>
    <scope>NUCLEOTIDE SEQUENCE [LARGE SCALE GENOMIC DNA]</scope>
    <source>
        <strain evidence="3 4">WA</strain>
    </source>
</reference>
<dbReference type="VEuPathDB" id="PiroplasmaDB:BEWA_054090"/>
<feature type="compositionally biased region" description="Polar residues" evidence="1">
    <location>
        <begin position="443"/>
        <end position="457"/>
    </location>
</feature>
<dbReference type="EMBL" id="ACOU01000003">
    <property type="protein sequence ID" value="EKX73353.1"/>
    <property type="molecule type" value="Genomic_DNA"/>
</dbReference>
<dbReference type="RefSeq" id="XP_004832805.1">
    <property type="nucleotide sequence ID" value="XM_004832748.1"/>
</dbReference>